<dbReference type="InterPro" id="IPR013324">
    <property type="entry name" value="RNA_pol_sigma_r3/r4-like"/>
</dbReference>
<reference evidence="7 8" key="1">
    <citation type="submission" date="2015-04" db="EMBL/GenBank/DDBJ databases">
        <title>Taxonomic description and genome sequence of Bacillus campisalis sp. nov., a novel member of the genus Bacillus isolated from solar saltern.</title>
        <authorList>
            <person name="Mathan Kumar R."/>
            <person name="Kaur G."/>
            <person name="Kumar A."/>
            <person name="Singh N.K."/>
            <person name="Kaur N."/>
            <person name="Kumar N."/>
            <person name="Mayilraj S."/>
        </authorList>
    </citation>
    <scope>NUCLEOTIDE SEQUENCE [LARGE SCALE GENOMIC DNA]</scope>
    <source>
        <strain evidence="7 8">SA2-6</strain>
    </source>
</reference>
<dbReference type="PANTHER" id="PTHR43133">
    <property type="entry name" value="RNA POLYMERASE ECF-TYPE SIGMA FACTO"/>
    <property type="match status" value="1"/>
</dbReference>
<comment type="similarity">
    <text evidence="1">Belongs to the sigma-70 factor family. ECF subfamily.</text>
</comment>
<comment type="caution">
    <text evidence="7">The sequence shown here is derived from an EMBL/GenBank/DDBJ whole genome shotgun (WGS) entry which is preliminary data.</text>
</comment>
<keyword evidence="8" id="KW-1185">Reference proteome</keyword>
<keyword evidence="4" id="KW-0804">Transcription</keyword>
<dbReference type="Gene3D" id="1.10.1740.10">
    <property type="match status" value="1"/>
</dbReference>
<evidence type="ECO:0000256" key="2">
    <source>
        <dbReference type="ARBA" id="ARBA00023015"/>
    </source>
</evidence>
<organism evidence="7 8">
    <name type="scientific">Mesobacillus campisalis</name>
    <dbReference type="NCBI Taxonomy" id="1408103"/>
    <lineage>
        <taxon>Bacteria</taxon>
        <taxon>Bacillati</taxon>
        <taxon>Bacillota</taxon>
        <taxon>Bacilli</taxon>
        <taxon>Bacillales</taxon>
        <taxon>Bacillaceae</taxon>
        <taxon>Mesobacillus</taxon>
    </lineage>
</organism>
<evidence type="ECO:0000313" key="7">
    <source>
        <dbReference type="EMBL" id="KKK40057.1"/>
    </source>
</evidence>
<accession>A0A0M2T472</accession>
<keyword evidence="3" id="KW-0731">Sigma factor</keyword>
<dbReference type="InterPro" id="IPR013249">
    <property type="entry name" value="RNA_pol_sigma70_r4_t2"/>
</dbReference>
<dbReference type="OrthoDB" id="9782703at2"/>
<evidence type="ECO:0000259" key="5">
    <source>
        <dbReference type="Pfam" id="PF04542"/>
    </source>
</evidence>
<keyword evidence="2" id="KW-0805">Transcription regulation</keyword>
<dbReference type="InterPro" id="IPR013325">
    <property type="entry name" value="RNA_pol_sigma_r2"/>
</dbReference>
<dbReference type="PATRIC" id="fig|1408103.3.peg.455"/>
<dbReference type="NCBIfam" id="TIGR02937">
    <property type="entry name" value="sigma70-ECF"/>
    <property type="match status" value="1"/>
</dbReference>
<evidence type="ECO:0000313" key="8">
    <source>
        <dbReference type="Proteomes" id="UP000034166"/>
    </source>
</evidence>
<dbReference type="InterPro" id="IPR014284">
    <property type="entry name" value="RNA_pol_sigma-70_dom"/>
</dbReference>
<dbReference type="Proteomes" id="UP000034166">
    <property type="component" value="Unassembled WGS sequence"/>
</dbReference>
<dbReference type="InterPro" id="IPR039425">
    <property type="entry name" value="RNA_pol_sigma-70-like"/>
</dbReference>
<dbReference type="GO" id="GO:0006352">
    <property type="term" value="P:DNA-templated transcription initiation"/>
    <property type="evidence" value="ECO:0007669"/>
    <property type="project" value="InterPro"/>
</dbReference>
<protein>
    <submittedName>
        <fullName evidence="7">RNA polymerase subunit sigma-24</fullName>
    </submittedName>
</protein>
<dbReference type="CDD" id="cd06171">
    <property type="entry name" value="Sigma70_r4"/>
    <property type="match status" value="1"/>
</dbReference>
<dbReference type="SUPFAM" id="SSF88659">
    <property type="entry name" value="Sigma3 and sigma4 domains of RNA polymerase sigma factors"/>
    <property type="match status" value="1"/>
</dbReference>
<evidence type="ECO:0000259" key="6">
    <source>
        <dbReference type="Pfam" id="PF08281"/>
    </source>
</evidence>
<name>A0A0M2T472_9BACI</name>
<feature type="domain" description="RNA polymerase sigma-70 region 2" evidence="5">
    <location>
        <begin position="21"/>
        <end position="87"/>
    </location>
</feature>
<dbReference type="SUPFAM" id="SSF88946">
    <property type="entry name" value="Sigma2 domain of RNA polymerase sigma factors"/>
    <property type="match status" value="1"/>
</dbReference>
<dbReference type="EMBL" id="LAYY01000001">
    <property type="protein sequence ID" value="KKK40057.1"/>
    <property type="molecule type" value="Genomic_DNA"/>
</dbReference>
<evidence type="ECO:0000256" key="4">
    <source>
        <dbReference type="ARBA" id="ARBA00023163"/>
    </source>
</evidence>
<feature type="domain" description="RNA polymerase sigma factor 70 region 4 type 2" evidence="6">
    <location>
        <begin position="109"/>
        <end position="160"/>
    </location>
</feature>
<dbReference type="Gene3D" id="1.10.10.10">
    <property type="entry name" value="Winged helix-like DNA-binding domain superfamily/Winged helix DNA-binding domain"/>
    <property type="match status" value="1"/>
</dbReference>
<dbReference type="InterPro" id="IPR007627">
    <property type="entry name" value="RNA_pol_sigma70_r2"/>
</dbReference>
<gene>
    <name evidence="7" type="ORF">WQ57_02010</name>
</gene>
<evidence type="ECO:0000256" key="1">
    <source>
        <dbReference type="ARBA" id="ARBA00010641"/>
    </source>
</evidence>
<dbReference type="GO" id="GO:0016987">
    <property type="term" value="F:sigma factor activity"/>
    <property type="evidence" value="ECO:0007669"/>
    <property type="project" value="UniProtKB-KW"/>
</dbReference>
<dbReference type="RefSeq" id="WP_046521998.1">
    <property type="nucleotide sequence ID" value="NZ_LAYY01000001.1"/>
</dbReference>
<dbReference type="InterPro" id="IPR036388">
    <property type="entry name" value="WH-like_DNA-bd_sf"/>
</dbReference>
<dbReference type="PANTHER" id="PTHR43133:SF51">
    <property type="entry name" value="RNA POLYMERASE SIGMA FACTOR"/>
    <property type="match status" value="1"/>
</dbReference>
<dbReference type="AlphaFoldDB" id="A0A0M2T472"/>
<dbReference type="Pfam" id="PF08281">
    <property type="entry name" value="Sigma70_r4_2"/>
    <property type="match status" value="1"/>
</dbReference>
<sequence>MDENKEVKRAIKGNVASFERLITEHKGAMYKVARTLLPRDEDCADAIQEAILKAFRGIRTLREPRYFKTWLVRILLNECHQIHRQRKKLVSMEEYTEPSIREKGFEQIEVHELLDALPEDQKHILKLFYIEDLSIHDLALILEIPENTVKTRLRRAREKMQQLIAKDEEMETWKNGKRN</sequence>
<dbReference type="Pfam" id="PF04542">
    <property type="entry name" value="Sigma70_r2"/>
    <property type="match status" value="1"/>
</dbReference>
<dbReference type="GO" id="GO:0003677">
    <property type="term" value="F:DNA binding"/>
    <property type="evidence" value="ECO:0007669"/>
    <property type="project" value="InterPro"/>
</dbReference>
<evidence type="ECO:0000256" key="3">
    <source>
        <dbReference type="ARBA" id="ARBA00023082"/>
    </source>
</evidence>
<proteinExistence type="inferred from homology"/>